<evidence type="ECO:0000313" key="2">
    <source>
        <dbReference type="EMBL" id="KAL0952637.1"/>
    </source>
</evidence>
<feature type="region of interest" description="Disordered" evidence="1">
    <location>
        <begin position="1"/>
        <end position="30"/>
    </location>
</feature>
<proteinExistence type="predicted"/>
<evidence type="ECO:0000256" key="1">
    <source>
        <dbReference type="SAM" id="MobiDB-lite"/>
    </source>
</evidence>
<feature type="compositionally biased region" description="Low complexity" evidence="1">
    <location>
        <begin position="73"/>
        <end position="98"/>
    </location>
</feature>
<protein>
    <submittedName>
        <fullName evidence="2">Uncharacterized protein</fullName>
    </submittedName>
</protein>
<organism evidence="2 3">
    <name type="scientific">Hohenbuehelia grisea</name>
    <dbReference type="NCBI Taxonomy" id="104357"/>
    <lineage>
        <taxon>Eukaryota</taxon>
        <taxon>Fungi</taxon>
        <taxon>Dikarya</taxon>
        <taxon>Basidiomycota</taxon>
        <taxon>Agaricomycotina</taxon>
        <taxon>Agaricomycetes</taxon>
        <taxon>Agaricomycetidae</taxon>
        <taxon>Agaricales</taxon>
        <taxon>Pleurotineae</taxon>
        <taxon>Pleurotaceae</taxon>
        <taxon>Hohenbuehelia</taxon>
    </lineage>
</organism>
<comment type="caution">
    <text evidence="2">The sequence shown here is derived from an EMBL/GenBank/DDBJ whole genome shotgun (WGS) entry which is preliminary data.</text>
</comment>
<feature type="region of interest" description="Disordered" evidence="1">
    <location>
        <begin position="122"/>
        <end position="161"/>
    </location>
</feature>
<accession>A0ABR3JAX3</accession>
<reference evidence="3" key="1">
    <citation type="submission" date="2024-06" db="EMBL/GenBank/DDBJ databases">
        <title>Multi-omics analyses provide insights into the biosynthesis of the anticancer antibiotic pleurotin in Hohenbuehelia grisea.</title>
        <authorList>
            <person name="Weaver J.A."/>
            <person name="Alberti F."/>
        </authorList>
    </citation>
    <scope>NUCLEOTIDE SEQUENCE [LARGE SCALE GENOMIC DNA]</scope>
    <source>
        <strain evidence="3">T-177</strain>
    </source>
</reference>
<feature type="compositionally biased region" description="Low complexity" evidence="1">
    <location>
        <begin position="1"/>
        <end position="22"/>
    </location>
</feature>
<sequence length="184" mass="19317">MSSSSSYPSTSSLLSCTSHASAQPLRPSSAHKDFSAAFGSLQTSYGLGGISKLPSSSSPMPKKQSKLRNFFRPSTSPSSPSFDSPSSLPSSRPSTSNPEISSSASPRDFEAAFATLSGSYGFVGASPSLPSKSQRRRSNLAEVEAPSEKIPAEKRKSPKDREAAFGKLASLQGFNGRAPSMAFR</sequence>
<dbReference type="Proteomes" id="UP001556367">
    <property type="component" value="Unassembled WGS sequence"/>
</dbReference>
<feature type="compositionally biased region" description="Basic and acidic residues" evidence="1">
    <location>
        <begin position="146"/>
        <end position="161"/>
    </location>
</feature>
<evidence type="ECO:0000313" key="3">
    <source>
        <dbReference type="Proteomes" id="UP001556367"/>
    </source>
</evidence>
<keyword evidence="3" id="KW-1185">Reference proteome</keyword>
<feature type="compositionally biased region" description="Low complexity" evidence="1">
    <location>
        <begin position="50"/>
        <end position="62"/>
    </location>
</feature>
<name>A0ABR3JAX3_9AGAR</name>
<feature type="region of interest" description="Disordered" evidence="1">
    <location>
        <begin position="49"/>
        <end position="106"/>
    </location>
</feature>
<gene>
    <name evidence="2" type="ORF">HGRIS_006883</name>
</gene>
<dbReference type="EMBL" id="JASNQZ010000010">
    <property type="protein sequence ID" value="KAL0952637.1"/>
    <property type="molecule type" value="Genomic_DNA"/>
</dbReference>